<dbReference type="EC" id="3.1.4.58" evidence="2"/>
<comment type="caution">
    <text evidence="3">The sequence shown here is derived from an EMBL/GenBank/DDBJ whole genome shotgun (WGS) entry which is preliminary data.</text>
</comment>
<proteinExistence type="inferred from homology"/>
<dbReference type="GO" id="GO:0004113">
    <property type="term" value="F:2',3'-cyclic-nucleotide 3'-phosphodiesterase activity"/>
    <property type="evidence" value="ECO:0007669"/>
    <property type="project" value="InterPro"/>
</dbReference>
<dbReference type="PANTHER" id="PTHR35561">
    <property type="entry name" value="RNA 2',3'-CYCLIC PHOSPHODIESTERASE"/>
    <property type="match status" value="1"/>
</dbReference>
<accession>A0A935W5G3</accession>
<organism evidence="3 4">
    <name type="scientific">Candidatus Accumulibacter affinis</name>
    <dbReference type="NCBI Taxonomy" id="2954384"/>
    <lineage>
        <taxon>Bacteria</taxon>
        <taxon>Pseudomonadati</taxon>
        <taxon>Pseudomonadota</taxon>
        <taxon>Betaproteobacteria</taxon>
        <taxon>Candidatus Accumulibacter</taxon>
    </lineage>
</organism>
<dbReference type="GO" id="GO:0008664">
    <property type="term" value="F:RNA 2',3'-cyclic 3'-phosphodiesterase activity"/>
    <property type="evidence" value="ECO:0007669"/>
    <property type="project" value="UniProtKB-EC"/>
</dbReference>
<dbReference type="NCBIfam" id="TIGR02258">
    <property type="entry name" value="2_5_ligase"/>
    <property type="match status" value="1"/>
</dbReference>
<evidence type="ECO:0000313" key="3">
    <source>
        <dbReference type="EMBL" id="MBK7954928.1"/>
    </source>
</evidence>
<dbReference type="AlphaFoldDB" id="A0A935W5G3"/>
<sequence length="194" mass="20704">MTLTKRLPHSPASAGGDLAAGCALAAASPARLFLALWPTPDASAQLIQYLEQWAWPKGSSPVRADRLHLTLHFIGGVDRQRVATIGAGLQVPLRPFEVQLTQAAIWPRGLAVLQTTAPPEPLTQLHAELAAALRALGLAVEARPFRPHLTLARRAAGATPPAAAPTLCWRVDHYVLVESLLGAGGGYQIRRRYG</sequence>
<comment type="catalytic activity">
    <reaction evidence="2">
        <text>a 3'-end 2',3'-cyclophospho-ribonucleotide-RNA + H2O = a 3'-end 2'-phospho-ribonucleotide-RNA + H(+)</text>
        <dbReference type="Rhea" id="RHEA:11828"/>
        <dbReference type="Rhea" id="RHEA-COMP:10464"/>
        <dbReference type="Rhea" id="RHEA-COMP:17353"/>
        <dbReference type="ChEBI" id="CHEBI:15377"/>
        <dbReference type="ChEBI" id="CHEBI:15378"/>
        <dbReference type="ChEBI" id="CHEBI:83064"/>
        <dbReference type="ChEBI" id="CHEBI:173113"/>
        <dbReference type="EC" id="3.1.4.58"/>
    </reaction>
</comment>
<name>A0A935W5G3_9PROT</name>
<keyword evidence="1 2" id="KW-0378">Hydrolase</keyword>
<dbReference type="Pfam" id="PF13563">
    <property type="entry name" value="2_5_RNA_ligase2"/>
    <property type="match status" value="1"/>
</dbReference>
<reference evidence="3 4" key="1">
    <citation type="submission" date="2020-10" db="EMBL/GenBank/DDBJ databases">
        <title>Connecting structure to function with the recovery of over 1000 high-quality activated sludge metagenome-assembled genomes encoding full-length rRNA genes using long-read sequencing.</title>
        <authorList>
            <person name="Singleton C.M."/>
            <person name="Petriglieri F."/>
            <person name="Kristensen J.M."/>
            <person name="Kirkegaard R.H."/>
            <person name="Michaelsen T.Y."/>
            <person name="Andersen M.H."/>
            <person name="Karst S.M."/>
            <person name="Dueholm M.S."/>
            <person name="Nielsen P.H."/>
            <person name="Albertsen M."/>
        </authorList>
    </citation>
    <scope>NUCLEOTIDE SEQUENCE [LARGE SCALE GENOMIC DNA]</scope>
    <source>
        <strain evidence="3">Fred_18-Q3-R57-64_BAT3C.720</strain>
    </source>
</reference>
<feature type="short sequence motif" description="HXTX 1" evidence="2">
    <location>
        <begin position="68"/>
        <end position="71"/>
    </location>
</feature>
<dbReference type="PANTHER" id="PTHR35561:SF1">
    <property type="entry name" value="RNA 2',3'-CYCLIC PHOSPHODIESTERASE"/>
    <property type="match status" value="1"/>
</dbReference>
<feature type="active site" description="Proton donor" evidence="2">
    <location>
        <position position="68"/>
    </location>
</feature>
<evidence type="ECO:0000256" key="2">
    <source>
        <dbReference type="HAMAP-Rule" id="MF_01940"/>
    </source>
</evidence>
<evidence type="ECO:0000313" key="4">
    <source>
        <dbReference type="Proteomes" id="UP000706151"/>
    </source>
</evidence>
<dbReference type="InterPro" id="IPR009097">
    <property type="entry name" value="Cyclic_Pdiesterase"/>
</dbReference>
<dbReference type="Proteomes" id="UP000706151">
    <property type="component" value="Unassembled WGS sequence"/>
</dbReference>
<comment type="function">
    <text evidence="2">Hydrolyzes RNA 2',3'-cyclic phosphodiester to an RNA 2'-phosphomonoester.</text>
</comment>
<comment type="similarity">
    <text evidence="2">Belongs to the 2H phosphoesterase superfamily. ThpR family.</text>
</comment>
<evidence type="ECO:0000256" key="1">
    <source>
        <dbReference type="ARBA" id="ARBA00022801"/>
    </source>
</evidence>
<dbReference type="EMBL" id="JADJOT010000009">
    <property type="protein sequence ID" value="MBK7954928.1"/>
    <property type="molecule type" value="Genomic_DNA"/>
</dbReference>
<dbReference type="HAMAP" id="MF_01940">
    <property type="entry name" value="RNA_CPDase"/>
    <property type="match status" value="1"/>
</dbReference>
<dbReference type="InterPro" id="IPR004175">
    <property type="entry name" value="RNA_CPDase"/>
</dbReference>
<feature type="short sequence motif" description="HXTX 2" evidence="2">
    <location>
        <begin position="148"/>
        <end position="151"/>
    </location>
</feature>
<feature type="active site" description="Proton acceptor" evidence="2">
    <location>
        <position position="148"/>
    </location>
</feature>
<protein>
    <recommendedName>
        <fullName evidence="2">RNA 2',3'-cyclic phosphodiesterase</fullName>
        <shortName evidence="2">RNA 2',3'-CPDase</shortName>
        <ecNumber evidence="2">3.1.4.58</ecNumber>
    </recommendedName>
</protein>
<dbReference type="SUPFAM" id="SSF55144">
    <property type="entry name" value="LigT-like"/>
    <property type="match status" value="1"/>
</dbReference>
<gene>
    <name evidence="3" type="primary">thpR</name>
    <name evidence="3" type="ORF">IPK02_13755</name>
</gene>
<dbReference type="Gene3D" id="3.90.1140.10">
    <property type="entry name" value="Cyclic phosphodiesterase"/>
    <property type="match status" value="1"/>
</dbReference>